<feature type="binding site" evidence="7">
    <location>
        <position position="143"/>
    </location>
    <ligand>
        <name>Zn(2+)</name>
        <dbReference type="ChEBI" id="CHEBI:29105"/>
    </ligand>
</feature>
<feature type="binding site" evidence="7">
    <location>
        <position position="175"/>
    </location>
    <ligand>
        <name>Zn(2+)</name>
        <dbReference type="ChEBI" id="CHEBI:29105"/>
    </ligand>
</feature>
<comment type="caution">
    <text evidence="6">Lacks conserved residue(s) required for the propagation of feature annotation.</text>
</comment>
<organism evidence="9 10">
    <name type="scientific">Mycena belliarum</name>
    <dbReference type="NCBI Taxonomy" id="1033014"/>
    <lineage>
        <taxon>Eukaryota</taxon>
        <taxon>Fungi</taxon>
        <taxon>Dikarya</taxon>
        <taxon>Basidiomycota</taxon>
        <taxon>Agaricomycotina</taxon>
        <taxon>Agaricomycetes</taxon>
        <taxon>Agaricomycetidae</taxon>
        <taxon>Agaricales</taxon>
        <taxon>Marasmiineae</taxon>
        <taxon>Mycenaceae</taxon>
        <taxon>Mycena</taxon>
    </lineage>
</organism>
<dbReference type="InterPro" id="IPR027546">
    <property type="entry name" value="Sirtuin_class_III"/>
</dbReference>
<dbReference type="InterPro" id="IPR026590">
    <property type="entry name" value="Ssirtuin_cat_dom"/>
</dbReference>
<dbReference type="HAMAP" id="MF_01121">
    <property type="entry name" value="Sirtuin_ClassIII"/>
    <property type="match status" value="1"/>
</dbReference>
<feature type="binding site" evidence="6">
    <location>
        <begin position="239"/>
        <end position="241"/>
    </location>
    <ligand>
        <name>NAD(+)</name>
        <dbReference type="ChEBI" id="CHEBI:57540"/>
    </ligand>
</feature>
<feature type="binding site" evidence="6">
    <location>
        <position position="72"/>
    </location>
    <ligand>
        <name>substrate</name>
    </ligand>
</feature>
<keyword evidence="4 6" id="KW-0520">NAD</keyword>
<comment type="caution">
    <text evidence="9">The sequence shown here is derived from an EMBL/GenBank/DDBJ whole genome shotgun (WGS) entry which is preliminary data.</text>
</comment>
<dbReference type="Gene3D" id="3.40.50.1220">
    <property type="entry name" value="TPP-binding domain"/>
    <property type="match status" value="1"/>
</dbReference>
<comment type="subcellular location">
    <subcellularLocation>
        <location evidence="1 6">Mitochondrion</location>
    </subcellularLocation>
</comment>
<feature type="binding site" evidence="6 7">
    <location>
        <position position="178"/>
    </location>
    <ligand>
        <name>Zn(2+)</name>
        <dbReference type="ChEBI" id="CHEBI:29105"/>
    </ligand>
</feature>
<evidence type="ECO:0000256" key="2">
    <source>
        <dbReference type="ARBA" id="ARBA00006924"/>
    </source>
</evidence>
<feature type="binding site" evidence="6">
    <location>
        <begin position="111"/>
        <end position="114"/>
    </location>
    <ligand>
        <name>NAD(+)</name>
        <dbReference type="ChEBI" id="CHEBI:57540"/>
    </ligand>
</feature>
<dbReference type="PANTHER" id="PTHR11085">
    <property type="entry name" value="NAD-DEPENDENT PROTEIN DEACYLASE SIRTUIN-5, MITOCHONDRIAL-RELATED"/>
    <property type="match status" value="1"/>
</dbReference>
<comment type="similarity">
    <text evidence="2">Belongs to the sirtuin family. Class I subfamily.</text>
</comment>
<dbReference type="Pfam" id="PF02146">
    <property type="entry name" value="SIR2"/>
    <property type="match status" value="1"/>
</dbReference>
<comment type="similarity">
    <text evidence="6">Belongs to the sirtuin family. Class III subfamily.</text>
</comment>
<feature type="domain" description="Deacetylase sirtuin-type" evidence="8">
    <location>
        <begin position="1"/>
        <end position="271"/>
    </location>
</feature>
<evidence type="ECO:0000256" key="3">
    <source>
        <dbReference type="ARBA" id="ARBA00022679"/>
    </source>
</evidence>
<comment type="catalytic activity">
    <reaction evidence="6">
        <text>N(6)-succinyl-L-lysyl-[protein] + NAD(+) + H2O = 2''-O-succinyl-ADP-D-ribose + nicotinamide + L-lysyl-[protein]</text>
        <dbReference type="Rhea" id="RHEA:47668"/>
        <dbReference type="Rhea" id="RHEA-COMP:9752"/>
        <dbReference type="Rhea" id="RHEA-COMP:11877"/>
        <dbReference type="ChEBI" id="CHEBI:15377"/>
        <dbReference type="ChEBI" id="CHEBI:17154"/>
        <dbReference type="ChEBI" id="CHEBI:29969"/>
        <dbReference type="ChEBI" id="CHEBI:57540"/>
        <dbReference type="ChEBI" id="CHEBI:87830"/>
        <dbReference type="ChEBI" id="CHEBI:87832"/>
    </reaction>
</comment>
<dbReference type="InterPro" id="IPR050134">
    <property type="entry name" value="NAD-dep_sirtuin_deacylases"/>
</dbReference>
<keyword evidence="10" id="KW-1185">Reference proteome</keyword>
<evidence type="ECO:0000256" key="4">
    <source>
        <dbReference type="ARBA" id="ARBA00023027"/>
    </source>
</evidence>
<dbReference type="InterPro" id="IPR026591">
    <property type="entry name" value="Sirtuin_cat_small_dom_sf"/>
</dbReference>
<feature type="binding site" evidence="6">
    <location>
        <position position="69"/>
    </location>
    <ligand>
        <name>substrate</name>
    </ligand>
</feature>
<feature type="active site" description="Proton acceptor" evidence="6 7">
    <location>
        <position position="132"/>
    </location>
</feature>
<protein>
    <recommendedName>
        <fullName evidence="6">NAD-dependent protein deacylase</fullName>
        <ecNumber evidence="6">2.3.1.-</ecNumber>
    </recommendedName>
    <alternativeName>
        <fullName evidence="6">Regulatory protein SIR2 homolog 5</fullName>
    </alternativeName>
</protein>
<dbReference type="GO" id="GO:0070403">
    <property type="term" value="F:NAD+ binding"/>
    <property type="evidence" value="ECO:0007669"/>
    <property type="project" value="UniProtKB-UniRule"/>
</dbReference>
<feature type="binding site" evidence="6">
    <location>
        <position position="257"/>
    </location>
    <ligand>
        <name>NAD(+)</name>
        <dbReference type="ChEBI" id="CHEBI:57540"/>
    </ligand>
</feature>
<comment type="domain">
    <text evidence="6">In contrast to class I sirtuins, class III sirtuins have only weak deacetylase activity. Difference in substrate specificity is probably due to a larger hydrophobic pocket with 2 residues (Tyr-69 and Arg-72) that bind to malonylated and succinylated substrates and define the specificity.</text>
</comment>
<evidence type="ECO:0000256" key="5">
    <source>
        <dbReference type="ARBA" id="ARBA00023128"/>
    </source>
</evidence>
<dbReference type="Proteomes" id="UP001222325">
    <property type="component" value="Unassembled WGS sequence"/>
</dbReference>
<comment type="catalytic activity">
    <reaction evidence="6">
        <text>N(6)-glutaryl-L-lysyl-[protein] + NAD(+) + H2O = 2''-O-glutaryl-ADP-D-ribose + nicotinamide + L-lysyl-[protein]</text>
        <dbReference type="Rhea" id="RHEA:47664"/>
        <dbReference type="Rhea" id="RHEA-COMP:9752"/>
        <dbReference type="Rhea" id="RHEA-COMP:11875"/>
        <dbReference type="ChEBI" id="CHEBI:15377"/>
        <dbReference type="ChEBI" id="CHEBI:17154"/>
        <dbReference type="ChEBI" id="CHEBI:29969"/>
        <dbReference type="ChEBI" id="CHEBI:57540"/>
        <dbReference type="ChEBI" id="CHEBI:87828"/>
        <dbReference type="ChEBI" id="CHEBI:87829"/>
    </reaction>
</comment>
<feature type="binding site" evidence="6 7">
    <location>
        <position position="140"/>
    </location>
    <ligand>
        <name>Zn(2+)</name>
        <dbReference type="ChEBI" id="CHEBI:29105"/>
    </ligand>
</feature>
<accession>A0AAD6XZ61</accession>
<dbReference type="PANTHER" id="PTHR11085:SF10">
    <property type="entry name" value="NAD-DEPENDENT PROTEIN DEACYLASE SIRTUIN-5, MITOCHONDRIAL-RELATED"/>
    <property type="match status" value="1"/>
</dbReference>
<keyword evidence="3 6" id="KW-0808">Transferase</keyword>
<reference evidence="9" key="1">
    <citation type="submission" date="2023-03" db="EMBL/GenBank/DDBJ databases">
        <title>Massive genome expansion in bonnet fungi (Mycena s.s.) driven by repeated elements and novel gene families across ecological guilds.</title>
        <authorList>
            <consortium name="Lawrence Berkeley National Laboratory"/>
            <person name="Harder C.B."/>
            <person name="Miyauchi S."/>
            <person name="Viragh M."/>
            <person name="Kuo A."/>
            <person name="Thoen E."/>
            <person name="Andreopoulos B."/>
            <person name="Lu D."/>
            <person name="Skrede I."/>
            <person name="Drula E."/>
            <person name="Henrissat B."/>
            <person name="Morin E."/>
            <person name="Kohler A."/>
            <person name="Barry K."/>
            <person name="LaButti K."/>
            <person name="Morin E."/>
            <person name="Salamov A."/>
            <person name="Lipzen A."/>
            <person name="Mereny Z."/>
            <person name="Hegedus B."/>
            <person name="Baldrian P."/>
            <person name="Stursova M."/>
            <person name="Weitz H."/>
            <person name="Taylor A."/>
            <person name="Grigoriev I.V."/>
            <person name="Nagy L.G."/>
            <person name="Martin F."/>
            <person name="Kauserud H."/>
        </authorList>
    </citation>
    <scope>NUCLEOTIDE SEQUENCE</scope>
    <source>
        <strain evidence="9">CBHHK173m</strain>
    </source>
</reference>
<dbReference type="GO" id="GO:0036054">
    <property type="term" value="F:protein-malonyllysine demalonylase activity"/>
    <property type="evidence" value="ECO:0007669"/>
    <property type="project" value="UniProtKB-UniRule"/>
</dbReference>
<proteinExistence type="inferred from homology"/>
<dbReference type="InterPro" id="IPR003000">
    <property type="entry name" value="Sirtuin"/>
</dbReference>
<feature type="binding site" evidence="6">
    <location>
        <begin position="25"/>
        <end position="44"/>
    </location>
    <ligand>
        <name>NAD(+)</name>
        <dbReference type="ChEBI" id="CHEBI:57540"/>
    </ligand>
</feature>
<comment type="catalytic activity">
    <reaction evidence="6">
        <text>N(6)-malonyl-L-lysyl-[protein] + NAD(+) + H2O = 2''-O-malonyl-ADP-D-ribose + nicotinamide + L-lysyl-[protein]</text>
        <dbReference type="Rhea" id="RHEA:47672"/>
        <dbReference type="Rhea" id="RHEA-COMP:9752"/>
        <dbReference type="Rhea" id="RHEA-COMP:11878"/>
        <dbReference type="ChEBI" id="CHEBI:15377"/>
        <dbReference type="ChEBI" id="CHEBI:17154"/>
        <dbReference type="ChEBI" id="CHEBI:29969"/>
        <dbReference type="ChEBI" id="CHEBI:57540"/>
        <dbReference type="ChEBI" id="CHEBI:87831"/>
        <dbReference type="ChEBI" id="CHEBI:87833"/>
    </reaction>
</comment>
<dbReference type="EMBL" id="JARJCN010000002">
    <property type="protein sequence ID" value="KAJ7103142.1"/>
    <property type="molecule type" value="Genomic_DNA"/>
</dbReference>
<dbReference type="GO" id="GO:0036055">
    <property type="term" value="F:protein-succinyllysine desuccinylase activity"/>
    <property type="evidence" value="ECO:0007669"/>
    <property type="project" value="UniProtKB-UniRule"/>
</dbReference>
<dbReference type="GO" id="GO:0005634">
    <property type="term" value="C:nucleus"/>
    <property type="evidence" value="ECO:0007669"/>
    <property type="project" value="TreeGrafter"/>
</dbReference>
<keyword evidence="6 7" id="KW-0479">Metal-binding</keyword>
<dbReference type="PROSITE" id="PS50305">
    <property type="entry name" value="SIRTUIN"/>
    <property type="match status" value="1"/>
</dbReference>
<comment type="cofactor">
    <cofactor evidence="6">
        <name>Zn(2+)</name>
        <dbReference type="ChEBI" id="CHEBI:29105"/>
    </cofactor>
    <text evidence="6">Binds 1 zinc ion per subunit.</text>
</comment>
<dbReference type="Gene3D" id="3.30.1600.10">
    <property type="entry name" value="SIR2/SIRT2 'Small Domain"/>
    <property type="match status" value="1"/>
</dbReference>
<evidence type="ECO:0000256" key="1">
    <source>
        <dbReference type="ARBA" id="ARBA00004173"/>
    </source>
</evidence>
<gene>
    <name evidence="9" type="ORF">B0H15DRAFT_767213</name>
</gene>
<sequence length="272" mass="29130">MPPSTDAAEFQRILRTSKHIVAIAGAGLSAASGIPTFRSGGGLWQTHDVTKLATPQAFAADPVLVWRFYHARRRAILAAAPNAAHYALAVLALPAYRAAVAPDARYTLVTQNVDSLSTRAHREVPSPILEMHGRLLDTLCTGCGHTEHTTADPLCPALGEADDATPIAIEQLPHCLRCGALLRPGVVWFDEIPHHLRAINALVEKADLCLVVGTSSTVYPAAGYAHEIAENGGTVAVFNSERTDDDDFAHFFFVGPCEETLPRVLLNVQSSS</sequence>
<feature type="binding site" evidence="6">
    <location>
        <begin position="213"/>
        <end position="215"/>
    </location>
    <ligand>
        <name>NAD(+)</name>
        <dbReference type="ChEBI" id="CHEBI:57540"/>
    </ligand>
</feature>
<comment type="function">
    <text evidence="6">NAD-dependent lysine demalonylase, desuccinylase and deglutarylase that specifically removes malonyl, succinyl and glutaryl groups on target proteins. Has weak NAD-dependent protein deacetylase activity; however this activity may not be physiologically relevant in vivo.</text>
</comment>
<evidence type="ECO:0000259" key="8">
    <source>
        <dbReference type="PROSITE" id="PS50305"/>
    </source>
</evidence>
<evidence type="ECO:0000256" key="7">
    <source>
        <dbReference type="PROSITE-ProRule" id="PRU00236"/>
    </source>
</evidence>
<dbReference type="GO" id="GO:0008270">
    <property type="term" value="F:zinc ion binding"/>
    <property type="evidence" value="ECO:0007669"/>
    <property type="project" value="UniProtKB-UniRule"/>
</dbReference>
<evidence type="ECO:0000313" key="9">
    <source>
        <dbReference type="EMBL" id="KAJ7103142.1"/>
    </source>
</evidence>
<dbReference type="SUPFAM" id="SSF52467">
    <property type="entry name" value="DHS-like NAD/FAD-binding domain"/>
    <property type="match status" value="1"/>
</dbReference>
<evidence type="ECO:0000313" key="10">
    <source>
        <dbReference type="Proteomes" id="UP001222325"/>
    </source>
</evidence>
<dbReference type="GO" id="GO:0005739">
    <property type="term" value="C:mitochondrion"/>
    <property type="evidence" value="ECO:0007669"/>
    <property type="project" value="UniProtKB-SubCell"/>
</dbReference>
<keyword evidence="5 6" id="KW-0496">Mitochondrion</keyword>
<dbReference type="GO" id="GO:0017136">
    <property type="term" value="F:histone deacetylase activity, NAD-dependent"/>
    <property type="evidence" value="ECO:0007669"/>
    <property type="project" value="TreeGrafter"/>
</dbReference>
<keyword evidence="6 7" id="KW-0862">Zinc</keyword>
<name>A0AAD6XZ61_9AGAR</name>
<dbReference type="AlphaFoldDB" id="A0AAD6XZ61"/>
<evidence type="ECO:0000256" key="6">
    <source>
        <dbReference type="HAMAP-Rule" id="MF_03160"/>
    </source>
</evidence>
<dbReference type="InterPro" id="IPR029035">
    <property type="entry name" value="DHS-like_NAD/FAD-binding_dom"/>
</dbReference>
<dbReference type="EC" id="2.3.1.-" evidence="6"/>